<dbReference type="AlphaFoldDB" id="A0AA88A622"/>
<protein>
    <submittedName>
        <fullName evidence="1">Uncharacterized protein</fullName>
    </submittedName>
</protein>
<keyword evidence="2" id="KW-1185">Reference proteome</keyword>
<name>A0AA88A622_FICCA</name>
<gene>
    <name evidence="1" type="ORF">TIFTF001_015553</name>
</gene>
<sequence>MGRYLMRRKYEKLKDDQDTSTVPTDDKENDTNVVVVPMLGEILLKLIKVRGVSNVQPMITSTIVFMQRVRDAYVEGMHQFAGHFMQLNNGTDHAYFFRKVTC</sequence>
<organism evidence="1 2">
    <name type="scientific">Ficus carica</name>
    <name type="common">Common fig</name>
    <dbReference type="NCBI Taxonomy" id="3494"/>
    <lineage>
        <taxon>Eukaryota</taxon>
        <taxon>Viridiplantae</taxon>
        <taxon>Streptophyta</taxon>
        <taxon>Embryophyta</taxon>
        <taxon>Tracheophyta</taxon>
        <taxon>Spermatophyta</taxon>
        <taxon>Magnoliopsida</taxon>
        <taxon>eudicotyledons</taxon>
        <taxon>Gunneridae</taxon>
        <taxon>Pentapetalae</taxon>
        <taxon>rosids</taxon>
        <taxon>fabids</taxon>
        <taxon>Rosales</taxon>
        <taxon>Moraceae</taxon>
        <taxon>Ficeae</taxon>
        <taxon>Ficus</taxon>
    </lineage>
</organism>
<comment type="caution">
    <text evidence="1">The sequence shown here is derived from an EMBL/GenBank/DDBJ whole genome shotgun (WGS) entry which is preliminary data.</text>
</comment>
<reference evidence="1" key="1">
    <citation type="submission" date="2023-07" db="EMBL/GenBank/DDBJ databases">
        <title>draft genome sequence of fig (Ficus carica).</title>
        <authorList>
            <person name="Takahashi T."/>
            <person name="Nishimura K."/>
        </authorList>
    </citation>
    <scope>NUCLEOTIDE SEQUENCE</scope>
</reference>
<accession>A0AA88A622</accession>
<evidence type="ECO:0000313" key="2">
    <source>
        <dbReference type="Proteomes" id="UP001187192"/>
    </source>
</evidence>
<evidence type="ECO:0000313" key="1">
    <source>
        <dbReference type="EMBL" id="GMN46370.1"/>
    </source>
</evidence>
<proteinExistence type="predicted"/>
<dbReference type="Proteomes" id="UP001187192">
    <property type="component" value="Unassembled WGS sequence"/>
</dbReference>
<dbReference type="EMBL" id="BTGU01000022">
    <property type="protein sequence ID" value="GMN46370.1"/>
    <property type="molecule type" value="Genomic_DNA"/>
</dbReference>
<dbReference type="Gramene" id="FCD_00019073-RA">
    <property type="protein sequence ID" value="FCD_00019073-RA:cds"/>
    <property type="gene ID" value="FCD_00019073"/>
</dbReference>